<gene>
    <name evidence="3" type="ORF">GXP67_11835</name>
</gene>
<reference evidence="3 4" key="1">
    <citation type="submission" date="2020-01" db="EMBL/GenBank/DDBJ databases">
        <authorList>
            <person name="Kim M.K."/>
        </authorList>
    </citation>
    <scope>NUCLEOTIDE SEQUENCE [LARGE SCALE GENOMIC DNA]</scope>
    <source>
        <strain evidence="3 4">172606-1</strain>
    </source>
</reference>
<organism evidence="3 4">
    <name type="scientific">Rhodocytophaga rosea</name>
    <dbReference type="NCBI Taxonomy" id="2704465"/>
    <lineage>
        <taxon>Bacteria</taxon>
        <taxon>Pseudomonadati</taxon>
        <taxon>Bacteroidota</taxon>
        <taxon>Cytophagia</taxon>
        <taxon>Cytophagales</taxon>
        <taxon>Rhodocytophagaceae</taxon>
        <taxon>Rhodocytophaga</taxon>
    </lineage>
</organism>
<keyword evidence="4" id="KW-1185">Reference proteome</keyword>
<feature type="signal peptide" evidence="2">
    <location>
        <begin position="1"/>
        <end position="18"/>
    </location>
</feature>
<feature type="region of interest" description="Disordered" evidence="1">
    <location>
        <begin position="18"/>
        <end position="62"/>
    </location>
</feature>
<name>A0A6C0GH09_9BACT</name>
<dbReference type="KEGG" id="rhoz:GXP67_11835"/>
<dbReference type="RefSeq" id="WP_162443317.1">
    <property type="nucleotide sequence ID" value="NZ_CP048222.1"/>
</dbReference>
<dbReference type="AlphaFoldDB" id="A0A6C0GH09"/>
<evidence type="ECO:0008006" key="5">
    <source>
        <dbReference type="Google" id="ProtNLM"/>
    </source>
</evidence>
<dbReference type="PROSITE" id="PS51257">
    <property type="entry name" value="PROKAR_LIPOPROTEIN"/>
    <property type="match status" value="1"/>
</dbReference>
<keyword evidence="2" id="KW-0732">Signal</keyword>
<dbReference type="Proteomes" id="UP000480178">
    <property type="component" value="Chromosome"/>
</dbReference>
<sequence>MKKLLVIVAIAGVFTACGNNNESSSSSDSTATSITPPSTADSTSEMAPMMGDTAKATIDSVR</sequence>
<feature type="compositionally biased region" description="Low complexity" evidence="1">
    <location>
        <begin position="23"/>
        <end position="44"/>
    </location>
</feature>
<evidence type="ECO:0000313" key="3">
    <source>
        <dbReference type="EMBL" id="QHT67278.1"/>
    </source>
</evidence>
<evidence type="ECO:0000256" key="2">
    <source>
        <dbReference type="SAM" id="SignalP"/>
    </source>
</evidence>
<feature type="chain" id="PRO_5025559313" description="Coproporphyrinogen III oxidase" evidence="2">
    <location>
        <begin position="19"/>
        <end position="62"/>
    </location>
</feature>
<protein>
    <recommendedName>
        <fullName evidence="5">Coproporphyrinogen III oxidase</fullName>
    </recommendedName>
</protein>
<dbReference type="EMBL" id="CP048222">
    <property type="protein sequence ID" value="QHT67278.1"/>
    <property type="molecule type" value="Genomic_DNA"/>
</dbReference>
<evidence type="ECO:0000313" key="4">
    <source>
        <dbReference type="Proteomes" id="UP000480178"/>
    </source>
</evidence>
<accession>A0A6C0GH09</accession>
<proteinExistence type="predicted"/>
<evidence type="ECO:0000256" key="1">
    <source>
        <dbReference type="SAM" id="MobiDB-lite"/>
    </source>
</evidence>